<evidence type="ECO:0008006" key="18">
    <source>
        <dbReference type="Google" id="ProtNLM"/>
    </source>
</evidence>
<feature type="domain" description="Penicillin-binding protein transpeptidase" evidence="15">
    <location>
        <begin position="265"/>
        <end position="598"/>
    </location>
</feature>
<name>A0A381V0X9_9ZZZZ</name>
<evidence type="ECO:0000256" key="1">
    <source>
        <dbReference type="ARBA" id="ARBA00004167"/>
    </source>
</evidence>
<dbReference type="GO" id="GO:0006508">
    <property type="term" value="P:proteolysis"/>
    <property type="evidence" value="ECO:0007669"/>
    <property type="project" value="UniProtKB-KW"/>
</dbReference>
<dbReference type="AlphaFoldDB" id="A0A381V0X9"/>
<keyword evidence="3" id="KW-1003">Cell membrane</keyword>
<feature type="region of interest" description="Disordered" evidence="13">
    <location>
        <begin position="608"/>
        <end position="629"/>
    </location>
</feature>
<dbReference type="InterPro" id="IPR005311">
    <property type="entry name" value="PBP_dimer"/>
</dbReference>
<dbReference type="InterPro" id="IPR050515">
    <property type="entry name" value="Beta-lactam/transpept"/>
</dbReference>
<evidence type="ECO:0000256" key="3">
    <source>
        <dbReference type="ARBA" id="ARBA00022475"/>
    </source>
</evidence>
<evidence type="ECO:0000259" key="15">
    <source>
        <dbReference type="Pfam" id="PF00905"/>
    </source>
</evidence>
<evidence type="ECO:0000256" key="8">
    <source>
        <dbReference type="ARBA" id="ARBA00022960"/>
    </source>
</evidence>
<keyword evidence="10 14" id="KW-1133">Transmembrane helix</keyword>
<evidence type="ECO:0000256" key="11">
    <source>
        <dbReference type="ARBA" id="ARBA00023136"/>
    </source>
</evidence>
<evidence type="ECO:0000259" key="16">
    <source>
        <dbReference type="Pfam" id="PF03717"/>
    </source>
</evidence>
<dbReference type="SUPFAM" id="SSF56519">
    <property type="entry name" value="Penicillin binding protein dimerisation domain"/>
    <property type="match status" value="1"/>
</dbReference>
<keyword evidence="12" id="KW-0961">Cell wall biogenesis/degradation</keyword>
<evidence type="ECO:0000256" key="6">
    <source>
        <dbReference type="ARBA" id="ARBA00022692"/>
    </source>
</evidence>
<keyword evidence="6 14" id="KW-0812">Transmembrane</keyword>
<keyword evidence="7" id="KW-0378">Hydrolase</keyword>
<dbReference type="InterPro" id="IPR017790">
    <property type="entry name" value="Penicillin-binding_protein_2"/>
</dbReference>
<accession>A0A381V0X9</accession>
<evidence type="ECO:0000256" key="14">
    <source>
        <dbReference type="SAM" id="Phobius"/>
    </source>
</evidence>
<reference evidence="17" key="1">
    <citation type="submission" date="2018-05" db="EMBL/GenBank/DDBJ databases">
        <authorList>
            <person name="Lanie J.A."/>
            <person name="Ng W.-L."/>
            <person name="Kazmierczak K.M."/>
            <person name="Andrzejewski T.M."/>
            <person name="Davidsen T.M."/>
            <person name="Wayne K.J."/>
            <person name="Tettelin H."/>
            <person name="Glass J.I."/>
            <person name="Rusch D."/>
            <person name="Podicherti R."/>
            <person name="Tsui H.-C.T."/>
            <person name="Winkler M.E."/>
        </authorList>
    </citation>
    <scope>NUCLEOTIDE SEQUENCE</scope>
</reference>
<comment type="subcellular location">
    <subcellularLocation>
        <location evidence="2">Cell membrane</location>
    </subcellularLocation>
    <subcellularLocation>
        <location evidence="1">Membrane</location>
        <topology evidence="1">Single-pass membrane protein</topology>
    </subcellularLocation>
</comment>
<feature type="compositionally biased region" description="Polar residues" evidence="13">
    <location>
        <begin position="618"/>
        <end position="629"/>
    </location>
</feature>
<dbReference type="InterPro" id="IPR036138">
    <property type="entry name" value="PBP_dimer_sf"/>
</dbReference>
<dbReference type="EMBL" id="UINC01007360">
    <property type="protein sequence ID" value="SVA32893.1"/>
    <property type="molecule type" value="Genomic_DNA"/>
</dbReference>
<keyword evidence="8" id="KW-0133">Cell shape</keyword>
<dbReference type="InterPro" id="IPR001460">
    <property type="entry name" value="PCN-bd_Tpept"/>
</dbReference>
<dbReference type="GO" id="GO:0071555">
    <property type="term" value="P:cell wall organization"/>
    <property type="evidence" value="ECO:0007669"/>
    <property type="project" value="UniProtKB-KW"/>
</dbReference>
<evidence type="ECO:0000256" key="7">
    <source>
        <dbReference type="ARBA" id="ARBA00022801"/>
    </source>
</evidence>
<evidence type="ECO:0000256" key="4">
    <source>
        <dbReference type="ARBA" id="ARBA00022519"/>
    </source>
</evidence>
<evidence type="ECO:0000256" key="2">
    <source>
        <dbReference type="ARBA" id="ARBA00004236"/>
    </source>
</evidence>
<dbReference type="SUPFAM" id="SSF56601">
    <property type="entry name" value="beta-lactamase/transpeptidase-like"/>
    <property type="match status" value="1"/>
</dbReference>
<evidence type="ECO:0000256" key="9">
    <source>
        <dbReference type="ARBA" id="ARBA00022984"/>
    </source>
</evidence>
<dbReference type="GO" id="GO:0005886">
    <property type="term" value="C:plasma membrane"/>
    <property type="evidence" value="ECO:0007669"/>
    <property type="project" value="UniProtKB-SubCell"/>
</dbReference>
<dbReference type="GO" id="GO:0008360">
    <property type="term" value="P:regulation of cell shape"/>
    <property type="evidence" value="ECO:0007669"/>
    <property type="project" value="UniProtKB-KW"/>
</dbReference>
<evidence type="ECO:0000313" key="17">
    <source>
        <dbReference type="EMBL" id="SVA32893.1"/>
    </source>
</evidence>
<evidence type="ECO:0000256" key="13">
    <source>
        <dbReference type="SAM" id="MobiDB-lite"/>
    </source>
</evidence>
<keyword evidence="4" id="KW-0997">Cell inner membrane</keyword>
<dbReference type="InterPro" id="IPR012338">
    <property type="entry name" value="Beta-lactam/transpept-like"/>
</dbReference>
<dbReference type="Gene3D" id="3.30.1390.30">
    <property type="entry name" value="Penicillin-binding protein 2a, domain 3"/>
    <property type="match status" value="1"/>
</dbReference>
<dbReference type="PANTHER" id="PTHR30627:SF2">
    <property type="entry name" value="PEPTIDOGLYCAN D,D-TRANSPEPTIDASE MRDA"/>
    <property type="match status" value="1"/>
</dbReference>
<dbReference type="Pfam" id="PF03717">
    <property type="entry name" value="PBP_dimer"/>
    <property type="match status" value="1"/>
</dbReference>
<evidence type="ECO:0000256" key="12">
    <source>
        <dbReference type="ARBA" id="ARBA00023316"/>
    </source>
</evidence>
<dbReference type="GO" id="GO:0071972">
    <property type="term" value="F:peptidoglycan L,D-transpeptidase activity"/>
    <property type="evidence" value="ECO:0007669"/>
    <property type="project" value="TreeGrafter"/>
</dbReference>
<keyword evidence="5" id="KW-0645">Protease</keyword>
<organism evidence="17">
    <name type="scientific">marine metagenome</name>
    <dbReference type="NCBI Taxonomy" id="408172"/>
    <lineage>
        <taxon>unclassified sequences</taxon>
        <taxon>metagenomes</taxon>
        <taxon>ecological metagenomes</taxon>
    </lineage>
</organism>
<protein>
    <recommendedName>
        <fullName evidence="18">Penicillin-binding protein 2</fullName>
    </recommendedName>
</protein>
<keyword evidence="9" id="KW-0573">Peptidoglycan synthesis</keyword>
<dbReference type="PANTHER" id="PTHR30627">
    <property type="entry name" value="PEPTIDOGLYCAN D,D-TRANSPEPTIDASE"/>
    <property type="match status" value="1"/>
</dbReference>
<gene>
    <name evidence="17" type="ORF">METZ01_LOCUS85747</name>
</gene>
<proteinExistence type="predicted"/>
<feature type="domain" description="Penicillin-binding protein dimerisation" evidence="16">
    <location>
        <begin position="61"/>
        <end position="231"/>
    </location>
</feature>
<evidence type="ECO:0000256" key="10">
    <source>
        <dbReference type="ARBA" id="ARBA00022989"/>
    </source>
</evidence>
<sequence length="629" mass="69269">MAQELFSVHRNRLAVRLSVLRLTVTVLMVGVALSYWFIQVVQHNKFQQLAENNHRRSVSLRAPRGILFDRDGTVLVENRYSFDISIVRELTTDLEYLINKLVAITGIQLRDVQDEIDRHSQLPEYQPIVIIRDASLSQVAAVAARRFELPGIAIEQVPTRRYRVGTSAAHLLGYVGEITSDQIASLEFVGLSDDAVVGQSGLEFTYNQLLMGTDGRRQVIVNSVGRELETIETNDPINGTRLQLTLDADLQNAAEEAFAATGFSGAAIVLEPETGEVLVMTSVPTYDPNAFALGIDMRSWQALNMDDRRPLHNRGLQGRYSPGSIFKIVVATAALEEGLVTPDFKVSCPGSGVFHGQRFFCHLRGGHGELDMQGALERSCNVYFYTLGSLLEIDLIEKWAKKFGLNQVTGIDLPYEAAGLVPSREWKQEVKDEPWYPGETISVAIGQGPVNVTPLSIAVMMATVANGGIRPTPHLLKAVDSGNGWSPVKTSMGGMVELSPETIQTLHEGLWRVVNGQGTGRRARIDGFDVAGKTATSQVMSLEGRAKVEESDSEFEWRDHGWFAFFAPRNDAPELAGVVLAEHSDHGYLAAPIARHIMTTYLAKKDGRPLPEFPRPQTPVTTTNLVTEP</sequence>
<dbReference type="GO" id="GO:0009002">
    <property type="term" value="F:serine-type D-Ala-D-Ala carboxypeptidase activity"/>
    <property type="evidence" value="ECO:0007669"/>
    <property type="project" value="InterPro"/>
</dbReference>
<dbReference type="GO" id="GO:0009252">
    <property type="term" value="P:peptidoglycan biosynthetic process"/>
    <property type="evidence" value="ECO:0007669"/>
    <property type="project" value="UniProtKB-KW"/>
</dbReference>
<dbReference type="Pfam" id="PF00905">
    <property type="entry name" value="Transpeptidase"/>
    <property type="match status" value="1"/>
</dbReference>
<dbReference type="Gene3D" id="3.40.710.10">
    <property type="entry name" value="DD-peptidase/beta-lactamase superfamily"/>
    <property type="match status" value="1"/>
</dbReference>
<evidence type="ECO:0000256" key="5">
    <source>
        <dbReference type="ARBA" id="ARBA00022670"/>
    </source>
</evidence>
<dbReference type="NCBIfam" id="TIGR03423">
    <property type="entry name" value="pbp2_mrdA"/>
    <property type="match status" value="1"/>
</dbReference>
<keyword evidence="11 14" id="KW-0472">Membrane</keyword>
<dbReference type="Gene3D" id="3.90.1310.10">
    <property type="entry name" value="Penicillin-binding protein 2a (Domain 2)"/>
    <property type="match status" value="1"/>
</dbReference>
<dbReference type="GO" id="GO:0008658">
    <property type="term" value="F:penicillin binding"/>
    <property type="evidence" value="ECO:0007669"/>
    <property type="project" value="InterPro"/>
</dbReference>
<feature type="transmembrane region" description="Helical" evidence="14">
    <location>
        <begin position="19"/>
        <end position="38"/>
    </location>
</feature>